<sequence length="67" mass="7472">MDFFAILVHREGSLKEMLMIPSQLQSPHLFITILPPLPTLLNSLEKHIKASQGPGSDGWRSIGCIFL</sequence>
<dbReference type="EMBL" id="KN837273">
    <property type="protein sequence ID" value="KIJ29879.1"/>
    <property type="molecule type" value="Genomic_DNA"/>
</dbReference>
<evidence type="ECO:0000313" key="2">
    <source>
        <dbReference type="Proteomes" id="UP000054279"/>
    </source>
</evidence>
<gene>
    <name evidence="1" type="ORF">M422DRAFT_268663</name>
</gene>
<keyword evidence="2" id="KW-1185">Reference proteome</keyword>
<accession>A0A0C9U6J5</accession>
<name>A0A0C9U6J5_SPHS4</name>
<dbReference type="HOGENOM" id="CLU_2814068_0_0_1"/>
<proteinExistence type="predicted"/>
<protein>
    <submittedName>
        <fullName evidence="1">Uncharacterized protein</fullName>
    </submittedName>
</protein>
<organism evidence="1 2">
    <name type="scientific">Sphaerobolus stellatus (strain SS14)</name>
    <dbReference type="NCBI Taxonomy" id="990650"/>
    <lineage>
        <taxon>Eukaryota</taxon>
        <taxon>Fungi</taxon>
        <taxon>Dikarya</taxon>
        <taxon>Basidiomycota</taxon>
        <taxon>Agaricomycotina</taxon>
        <taxon>Agaricomycetes</taxon>
        <taxon>Phallomycetidae</taxon>
        <taxon>Geastrales</taxon>
        <taxon>Sphaerobolaceae</taxon>
        <taxon>Sphaerobolus</taxon>
    </lineage>
</organism>
<dbReference type="Proteomes" id="UP000054279">
    <property type="component" value="Unassembled WGS sequence"/>
</dbReference>
<reference evidence="1 2" key="1">
    <citation type="submission" date="2014-06" db="EMBL/GenBank/DDBJ databases">
        <title>Evolutionary Origins and Diversification of the Mycorrhizal Mutualists.</title>
        <authorList>
            <consortium name="DOE Joint Genome Institute"/>
            <consortium name="Mycorrhizal Genomics Consortium"/>
            <person name="Kohler A."/>
            <person name="Kuo A."/>
            <person name="Nagy L.G."/>
            <person name="Floudas D."/>
            <person name="Copeland A."/>
            <person name="Barry K.W."/>
            <person name="Cichocki N."/>
            <person name="Veneault-Fourrey C."/>
            <person name="LaButti K."/>
            <person name="Lindquist E.A."/>
            <person name="Lipzen A."/>
            <person name="Lundell T."/>
            <person name="Morin E."/>
            <person name="Murat C."/>
            <person name="Riley R."/>
            <person name="Ohm R."/>
            <person name="Sun H."/>
            <person name="Tunlid A."/>
            <person name="Henrissat B."/>
            <person name="Grigoriev I.V."/>
            <person name="Hibbett D.S."/>
            <person name="Martin F."/>
        </authorList>
    </citation>
    <scope>NUCLEOTIDE SEQUENCE [LARGE SCALE GENOMIC DNA]</scope>
    <source>
        <strain evidence="1 2">SS14</strain>
    </source>
</reference>
<dbReference type="AlphaFoldDB" id="A0A0C9U6J5"/>
<evidence type="ECO:0000313" key="1">
    <source>
        <dbReference type="EMBL" id="KIJ29879.1"/>
    </source>
</evidence>